<evidence type="ECO:0008006" key="4">
    <source>
        <dbReference type="Google" id="ProtNLM"/>
    </source>
</evidence>
<name>G3NYZ2_GASAC</name>
<sequence>MLIRGTAKPPVRCWFFGCLVGEPSLYSAGGSKGVDHLCHCAQNFLQCCLCNLSCSLLGFTFFSGEERVASPSLSVACPPLVTASACTRVMEAQNKKNQSGFSFEGLSAARFHPGPRASAALTTSKEAGTNDSSSTVTDVSSTERRENNILFTFPAARTKLESPWRDIEWTEEKKLSLKVTISSYKPSSEDVSHAKVLLLGPVGSGKSSFISSVQSVFKGRVTNRAMVGSSSTSFTKKLQSFNIHAEDVEDPTGLVLCDMVGLGGGDMTGLTLHDILSVIKGHVPEGHKFSPDQPVRSETVGYVKRPSLKDKVHCVAFVVDASKVLTYPKGLSDTFQKLREHISELGVHQVALLTHIDKICVETDKDVAEVYKSNTIRDMMVKAGALLGMSTSYIVPVKNYSSELDLDVNTDVLLLSAVDHILQYANLYFQDNTAQHTGQKME</sequence>
<organism evidence="2 3">
    <name type="scientific">Gasterosteus aculeatus aculeatus</name>
    <name type="common">three-spined stickleback</name>
    <dbReference type="NCBI Taxonomy" id="481459"/>
    <lineage>
        <taxon>Eukaryota</taxon>
        <taxon>Metazoa</taxon>
        <taxon>Chordata</taxon>
        <taxon>Craniata</taxon>
        <taxon>Vertebrata</taxon>
        <taxon>Euteleostomi</taxon>
        <taxon>Actinopterygii</taxon>
        <taxon>Neopterygii</taxon>
        <taxon>Teleostei</taxon>
        <taxon>Neoteleostei</taxon>
        <taxon>Acanthomorphata</taxon>
        <taxon>Eupercaria</taxon>
        <taxon>Perciformes</taxon>
        <taxon>Cottioidei</taxon>
        <taxon>Gasterosteales</taxon>
        <taxon>Gasterosteidae</taxon>
        <taxon>Gasterosteus</taxon>
    </lineage>
</organism>
<proteinExistence type="predicted"/>
<dbReference type="PANTHER" id="PTHR14241:SF28">
    <property type="entry name" value="INTERFERON-INDUCED PROTEIN 44-LIKE"/>
    <property type="match status" value="1"/>
</dbReference>
<dbReference type="InParanoid" id="G3NYZ2"/>
<evidence type="ECO:0000313" key="2">
    <source>
        <dbReference type="Ensembl" id="ENSGACP00000010563.2"/>
    </source>
</evidence>
<feature type="region of interest" description="Disordered" evidence="1">
    <location>
        <begin position="119"/>
        <end position="139"/>
    </location>
</feature>
<dbReference type="STRING" id="69293.ENSGACP00000010563"/>
<dbReference type="PANTHER" id="PTHR14241">
    <property type="entry name" value="INTERFERON-INDUCED PROTEIN 44"/>
    <property type="match status" value="1"/>
</dbReference>
<dbReference type="AlphaFoldDB" id="G3NYZ2"/>
<keyword evidence="3" id="KW-1185">Reference proteome</keyword>
<evidence type="ECO:0000313" key="3">
    <source>
        <dbReference type="Proteomes" id="UP000007635"/>
    </source>
</evidence>
<protein>
    <recommendedName>
        <fullName evidence="4">G domain-containing protein</fullName>
    </recommendedName>
</protein>
<dbReference type="SUPFAM" id="SSF52540">
    <property type="entry name" value="P-loop containing nucleoside triphosphate hydrolases"/>
    <property type="match status" value="1"/>
</dbReference>
<reference evidence="2" key="2">
    <citation type="submission" date="2025-08" db="UniProtKB">
        <authorList>
            <consortium name="Ensembl"/>
        </authorList>
    </citation>
    <scope>IDENTIFICATION</scope>
</reference>
<feature type="compositionally biased region" description="Polar residues" evidence="1">
    <location>
        <begin position="120"/>
        <end position="130"/>
    </location>
</feature>
<accession>G3NYZ2</accession>
<dbReference type="GeneTree" id="ENSGT00940000165866"/>
<dbReference type="Bgee" id="ENSGACG00000007974">
    <property type="expression patterns" value="Expressed in spleen and 12 other cell types or tissues"/>
</dbReference>
<dbReference type="Gene3D" id="3.40.50.300">
    <property type="entry name" value="P-loop containing nucleotide triphosphate hydrolases"/>
    <property type="match status" value="1"/>
</dbReference>
<dbReference type="Proteomes" id="UP000007635">
    <property type="component" value="Chromosome VIII"/>
</dbReference>
<dbReference type="OMA" id="HILQYAN"/>
<evidence type="ECO:0000256" key="1">
    <source>
        <dbReference type="SAM" id="MobiDB-lite"/>
    </source>
</evidence>
<reference evidence="2 3" key="1">
    <citation type="journal article" date="2021" name="G3 (Bethesda)">
        <title>Improved contiguity of the threespine stickleback genome using long-read sequencing.</title>
        <authorList>
            <person name="Nath S."/>
            <person name="Shaw D.E."/>
            <person name="White M.A."/>
        </authorList>
    </citation>
    <scope>NUCLEOTIDE SEQUENCE [LARGE SCALE GENOMIC DNA]</scope>
    <source>
        <strain evidence="2 3">Lake Benthic</strain>
    </source>
</reference>
<dbReference type="GO" id="GO:0006955">
    <property type="term" value="P:immune response"/>
    <property type="evidence" value="ECO:0007669"/>
    <property type="project" value="TreeGrafter"/>
</dbReference>
<dbReference type="InterPro" id="IPR027417">
    <property type="entry name" value="P-loop_NTPase"/>
</dbReference>
<reference evidence="2" key="3">
    <citation type="submission" date="2025-09" db="UniProtKB">
        <authorList>
            <consortium name="Ensembl"/>
        </authorList>
    </citation>
    <scope>IDENTIFICATION</scope>
</reference>
<dbReference type="eggNOG" id="ENOG502QW14">
    <property type="taxonomic scope" value="Eukaryota"/>
</dbReference>
<dbReference type="Ensembl" id="ENSGACT00000010585.2">
    <property type="protein sequence ID" value="ENSGACP00000010563.2"/>
    <property type="gene ID" value="ENSGACG00000007974.2"/>
</dbReference>